<dbReference type="Proteomes" id="UP000499080">
    <property type="component" value="Unassembled WGS sequence"/>
</dbReference>
<gene>
    <name evidence="1" type="ORF">AVEN_207482_1</name>
</gene>
<organism evidence="1 2">
    <name type="scientific">Araneus ventricosus</name>
    <name type="common">Orbweaver spider</name>
    <name type="synonym">Epeira ventricosa</name>
    <dbReference type="NCBI Taxonomy" id="182803"/>
    <lineage>
        <taxon>Eukaryota</taxon>
        <taxon>Metazoa</taxon>
        <taxon>Ecdysozoa</taxon>
        <taxon>Arthropoda</taxon>
        <taxon>Chelicerata</taxon>
        <taxon>Arachnida</taxon>
        <taxon>Araneae</taxon>
        <taxon>Araneomorphae</taxon>
        <taxon>Entelegynae</taxon>
        <taxon>Araneoidea</taxon>
        <taxon>Araneidae</taxon>
        <taxon>Araneus</taxon>
    </lineage>
</organism>
<proteinExistence type="predicted"/>
<dbReference type="AlphaFoldDB" id="A0A4Y2EEE8"/>
<sequence>PFPVLMTLYERHMCRPHQT</sequence>
<accession>A0A4Y2EEE8</accession>
<feature type="non-terminal residue" evidence="1">
    <location>
        <position position="1"/>
    </location>
</feature>
<dbReference type="EMBL" id="BGPR01000577">
    <property type="protein sequence ID" value="GBM27147.1"/>
    <property type="molecule type" value="Genomic_DNA"/>
</dbReference>
<evidence type="ECO:0000313" key="1">
    <source>
        <dbReference type="EMBL" id="GBM27147.1"/>
    </source>
</evidence>
<name>A0A4Y2EEE8_ARAVE</name>
<evidence type="ECO:0000313" key="2">
    <source>
        <dbReference type="Proteomes" id="UP000499080"/>
    </source>
</evidence>
<protein>
    <submittedName>
        <fullName evidence="1">Uncharacterized protein</fullName>
    </submittedName>
</protein>
<comment type="caution">
    <text evidence="1">The sequence shown here is derived from an EMBL/GenBank/DDBJ whole genome shotgun (WGS) entry which is preliminary data.</text>
</comment>
<reference evidence="1 2" key="1">
    <citation type="journal article" date="2019" name="Sci. Rep.">
        <title>Orb-weaving spider Araneus ventricosus genome elucidates the spidroin gene catalogue.</title>
        <authorList>
            <person name="Kono N."/>
            <person name="Nakamura H."/>
            <person name="Ohtoshi R."/>
            <person name="Moran D.A.P."/>
            <person name="Shinohara A."/>
            <person name="Yoshida Y."/>
            <person name="Fujiwara M."/>
            <person name="Mori M."/>
            <person name="Tomita M."/>
            <person name="Arakawa K."/>
        </authorList>
    </citation>
    <scope>NUCLEOTIDE SEQUENCE [LARGE SCALE GENOMIC DNA]</scope>
</reference>
<keyword evidence="2" id="KW-1185">Reference proteome</keyword>